<keyword evidence="1" id="KW-0175">Coiled coil</keyword>
<evidence type="ECO:0000256" key="2">
    <source>
        <dbReference type="SAM" id="SignalP"/>
    </source>
</evidence>
<organism evidence="3 4">
    <name type="scientific">Cohnella kolymensis</name>
    <dbReference type="NCBI Taxonomy" id="1590652"/>
    <lineage>
        <taxon>Bacteria</taxon>
        <taxon>Bacillati</taxon>
        <taxon>Bacillota</taxon>
        <taxon>Bacilli</taxon>
        <taxon>Bacillales</taxon>
        <taxon>Paenibacillaceae</taxon>
        <taxon>Cohnella</taxon>
    </lineage>
</organism>
<evidence type="ECO:0008006" key="5">
    <source>
        <dbReference type="Google" id="ProtNLM"/>
    </source>
</evidence>
<gene>
    <name evidence="3" type="ORF">SD71_16285</name>
</gene>
<feature type="coiled-coil region" evidence="1">
    <location>
        <begin position="130"/>
        <end position="157"/>
    </location>
</feature>
<dbReference type="RefSeq" id="WP_041065322.1">
    <property type="nucleotide sequence ID" value="NZ_JXAL01000024.1"/>
</dbReference>
<feature type="signal peptide" evidence="2">
    <location>
        <begin position="1"/>
        <end position="22"/>
    </location>
</feature>
<keyword evidence="4" id="KW-1185">Reference proteome</keyword>
<evidence type="ECO:0000313" key="3">
    <source>
        <dbReference type="EMBL" id="KIL35180.1"/>
    </source>
</evidence>
<dbReference type="Proteomes" id="UP000054526">
    <property type="component" value="Unassembled WGS sequence"/>
</dbReference>
<proteinExistence type="predicted"/>
<evidence type="ECO:0000256" key="1">
    <source>
        <dbReference type="SAM" id="Coils"/>
    </source>
</evidence>
<reference evidence="3 4" key="1">
    <citation type="submission" date="2014-12" db="EMBL/GenBank/DDBJ databases">
        <title>Draft genome sequence of Cohnella kolymensis strain B-2846.</title>
        <authorList>
            <person name="Karlyshev A.V."/>
            <person name="Kudryashova E.B."/>
        </authorList>
    </citation>
    <scope>NUCLEOTIDE SEQUENCE [LARGE SCALE GENOMIC DNA]</scope>
    <source>
        <strain evidence="3 4">VKM B-2846</strain>
    </source>
</reference>
<comment type="caution">
    <text evidence="3">The sequence shown here is derived from an EMBL/GenBank/DDBJ whole genome shotgun (WGS) entry which is preliminary data.</text>
</comment>
<keyword evidence="2" id="KW-0732">Signal</keyword>
<dbReference type="EMBL" id="JXAL01000024">
    <property type="protein sequence ID" value="KIL35180.1"/>
    <property type="molecule type" value="Genomic_DNA"/>
</dbReference>
<name>A0ABR5A2F8_9BACL</name>
<feature type="chain" id="PRO_5045517365" description="Copper amine oxidase-like N-terminal domain-containing protein" evidence="2">
    <location>
        <begin position="23"/>
        <end position="159"/>
    </location>
</feature>
<evidence type="ECO:0000313" key="4">
    <source>
        <dbReference type="Proteomes" id="UP000054526"/>
    </source>
</evidence>
<protein>
    <recommendedName>
        <fullName evidence="5">Copper amine oxidase-like N-terminal domain-containing protein</fullName>
    </recommendedName>
</protein>
<sequence>MKKIVISFLSGALLMFSGQALAGPISNIGKKIEAEYVVIVDGKELDSKAIASSGTTYTPNRAIADAIGYDVKFENQTVIYTKKEGVNLNDPATTGVSVEGIDFDIRGLEIQLKNLKGFLDGGFAISDESKRETQNTIAELEARIKELEAQKAKLQAQTP</sequence>
<accession>A0ABR5A2F8</accession>